<protein>
    <recommendedName>
        <fullName evidence="3">AAA domain-containing protein</fullName>
    </recommendedName>
</protein>
<gene>
    <name evidence="1" type="ORF">BN656_01361</name>
</gene>
<evidence type="ECO:0008006" key="3">
    <source>
        <dbReference type="Google" id="ProtNLM"/>
    </source>
</evidence>
<comment type="caution">
    <text evidence="1">The sequence shown here is derived from an EMBL/GenBank/DDBJ whole genome shotgun (WGS) entry which is preliminary data.</text>
</comment>
<dbReference type="EMBL" id="CBHH010000040">
    <property type="protein sequence ID" value="CDD57011.1"/>
    <property type="molecule type" value="Genomic_DNA"/>
</dbReference>
<reference evidence="1" key="1">
    <citation type="submission" date="2012-11" db="EMBL/GenBank/DDBJ databases">
        <title>Dependencies among metagenomic species, viruses, plasmids and units of genetic variation.</title>
        <authorList>
            <person name="Nielsen H.B."/>
            <person name="Almeida M."/>
            <person name="Juncker A.S."/>
            <person name="Rasmussen S."/>
            <person name="Li J."/>
            <person name="Sunagawa S."/>
            <person name="Plichta D."/>
            <person name="Gautier L."/>
            <person name="Le Chatelier E."/>
            <person name="Peletier E."/>
            <person name="Bonde I."/>
            <person name="Nielsen T."/>
            <person name="Manichanh C."/>
            <person name="Arumugam M."/>
            <person name="Batto J."/>
            <person name="Santos M.B.Q.D."/>
            <person name="Blom N."/>
            <person name="Borruel N."/>
            <person name="Burgdorf K.S."/>
            <person name="Boumezbeur F."/>
            <person name="Casellas F."/>
            <person name="Dore J."/>
            <person name="Guarner F."/>
            <person name="Hansen T."/>
            <person name="Hildebrand F."/>
            <person name="Kaas R.S."/>
            <person name="Kennedy S."/>
            <person name="Kristiansen K."/>
            <person name="Kultima J.R."/>
            <person name="Leonard P."/>
            <person name="Levenez F."/>
            <person name="Lund O."/>
            <person name="Moumen B."/>
            <person name="Le Paslier D."/>
            <person name="Pons N."/>
            <person name="Pedersen O."/>
            <person name="Prifti E."/>
            <person name="Qin J."/>
            <person name="Raes J."/>
            <person name="Tap J."/>
            <person name="Tims S."/>
            <person name="Ussery D.W."/>
            <person name="Yamada T."/>
            <person name="MetaHit consortium"/>
            <person name="Renault P."/>
            <person name="Sicheritz-Ponten T."/>
            <person name="Bork P."/>
            <person name="Wang J."/>
            <person name="Brunak S."/>
            <person name="Ehrlich S.D."/>
        </authorList>
    </citation>
    <scope>NUCLEOTIDE SEQUENCE [LARGE SCALE GENOMIC DNA]</scope>
</reference>
<evidence type="ECO:0000313" key="1">
    <source>
        <dbReference type="EMBL" id="CDD57011.1"/>
    </source>
</evidence>
<accession>R7B1L7</accession>
<evidence type="ECO:0000313" key="2">
    <source>
        <dbReference type="Proteomes" id="UP000018141"/>
    </source>
</evidence>
<dbReference type="SUPFAM" id="SSF52540">
    <property type="entry name" value="P-loop containing nucleoside triphosphate hydrolases"/>
    <property type="match status" value="1"/>
</dbReference>
<sequence>MFSVNIDKLVATTPAQEKAYKELCNRVLAKGRKYKTLAVIGESGYALRLAAAIVDAGNKVLFVDADVTTPVFMGKYRLGKNLEGLCEYLDGTQDDDKIRCLTNRSDLNIIFSGESSRQTLSQNDEDRLRKFLDDNMDDYDYIILEAGKSAEVARNCRASLVLIDDSEYSPRDAREKIEFYDNEGCLVLGVVITNA</sequence>
<organism evidence="1 2">
    <name type="scientific">Bacteroides pectinophilus CAG:437</name>
    <dbReference type="NCBI Taxonomy" id="1263051"/>
    <lineage>
        <taxon>Bacteria</taxon>
        <taxon>Bacillati</taxon>
        <taxon>Bacillota</taxon>
        <taxon>Clostridia</taxon>
        <taxon>Eubacteriales</taxon>
    </lineage>
</organism>
<dbReference type="InterPro" id="IPR027417">
    <property type="entry name" value="P-loop_NTPase"/>
</dbReference>
<name>R7B1L7_9FIRM</name>
<proteinExistence type="predicted"/>
<dbReference type="Gene3D" id="3.40.50.300">
    <property type="entry name" value="P-loop containing nucleotide triphosphate hydrolases"/>
    <property type="match status" value="1"/>
</dbReference>
<dbReference type="Proteomes" id="UP000018141">
    <property type="component" value="Unassembled WGS sequence"/>
</dbReference>
<dbReference type="AlphaFoldDB" id="R7B1L7"/>